<organism evidence="2 3">
    <name type="scientific">Hyphococcus aureus</name>
    <dbReference type="NCBI Taxonomy" id="2666033"/>
    <lineage>
        <taxon>Bacteria</taxon>
        <taxon>Pseudomonadati</taxon>
        <taxon>Pseudomonadota</taxon>
        <taxon>Alphaproteobacteria</taxon>
        <taxon>Parvularculales</taxon>
        <taxon>Parvularculaceae</taxon>
        <taxon>Hyphococcus</taxon>
    </lineage>
</organism>
<evidence type="ECO:0000259" key="1">
    <source>
        <dbReference type="Pfam" id="PF00685"/>
    </source>
</evidence>
<dbReference type="EMBL" id="JBHPON010000001">
    <property type="protein sequence ID" value="MFC6035243.1"/>
    <property type="molecule type" value="Genomic_DNA"/>
</dbReference>
<dbReference type="Pfam" id="PF00685">
    <property type="entry name" value="Sulfotransfer_1"/>
    <property type="match status" value="1"/>
</dbReference>
<feature type="domain" description="Sulfotransferase" evidence="1">
    <location>
        <begin position="100"/>
        <end position="262"/>
    </location>
</feature>
<proteinExistence type="predicted"/>
<gene>
    <name evidence="2" type="ORF">ACFMB1_06785</name>
</gene>
<dbReference type="InterPro" id="IPR027417">
    <property type="entry name" value="P-loop_NTPase"/>
</dbReference>
<dbReference type="InterPro" id="IPR000863">
    <property type="entry name" value="Sulfotransferase_dom"/>
</dbReference>
<dbReference type="SUPFAM" id="SSF52540">
    <property type="entry name" value="P-loop containing nucleoside triphosphate hydrolases"/>
    <property type="match status" value="1"/>
</dbReference>
<dbReference type="RefSeq" id="WP_379879432.1">
    <property type="nucleotide sequence ID" value="NZ_JBHPON010000001.1"/>
</dbReference>
<accession>A0ABW1KX50</accession>
<protein>
    <submittedName>
        <fullName evidence="2">Sulfotransferase domain-containing protein</fullName>
    </submittedName>
</protein>
<keyword evidence="3" id="KW-1185">Reference proteome</keyword>
<dbReference type="Gene3D" id="3.40.50.300">
    <property type="entry name" value="P-loop containing nucleotide triphosphate hydrolases"/>
    <property type="match status" value="1"/>
</dbReference>
<sequence>MTEKLIKLRPENSDTDVEIALPAPKAGFPSFFAWSLNKAGSTLLTRMLDDYFSAISYPRIDVPGLLFRNGLPSNIGAEQYRKTLFSEGYAYIGWRNPAALRAKGFPFDKVKNILLVRDPRDRLVSSYFSVAHSHSIPDSGGLRNTMSAERQKAKQLGNVNEWVRSEPKEFHNFLAGLNGFHKNLPPNSTRIYRYEDIIFRKKDFLADVIEYSGATYDPALIEKVAEKHDIRPSKERPEHHVRQVKFGNYKEHFDEESMARTAEKYAACLDVYGFNNEQAFGDKIIFAKEGEEAKAVLSRELL</sequence>
<reference evidence="2 3" key="1">
    <citation type="submission" date="2024-09" db="EMBL/GenBank/DDBJ databases">
        <authorList>
            <person name="Zhang Z.-H."/>
        </authorList>
    </citation>
    <scope>NUCLEOTIDE SEQUENCE [LARGE SCALE GENOMIC DNA]</scope>
    <source>
        <strain evidence="2 3">HHTR114</strain>
    </source>
</reference>
<comment type="caution">
    <text evidence="2">The sequence shown here is derived from an EMBL/GenBank/DDBJ whole genome shotgun (WGS) entry which is preliminary data.</text>
</comment>
<name>A0ABW1KX50_9PROT</name>
<evidence type="ECO:0000313" key="3">
    <source>
        <dbReference type="Proteomes" id="UP001596116"/>
    </source>
</evidence>
<evidence type="ECO:0000313" key="2">
    <source>
        <dbReference type="EMBL" id="MFC6035243.1"/>
    </source>
</evidence>
<dbReference type="Proteomes" id="UP001596116">
    <property type="component" value="Unassembled WGS sequence"/>
</dbReference>